<dbReference type="RefSeq" id="WP_074234321.1">
    <property type="nucleotide sequence ID" value="NZ_FSRK01000001.1"/>
</dbReference>
<proteinExistence type="predicted"/>
<dbReference type="EMBL" id="FSRK01000001">
    <property type="protein sequence ID" value="SIN99764.1"/>
    <property type="molecule type" value="Genomic_DNA"/>
</dbReference>
<protein>
    <submittedName>
        <fullName evidence="1">Uncharacterized protein</fullName>
    </submittedName>
</protein>
<name>A0A1N6FWW4_9FLAO</name>
<reference evidence="2" key="1">
    <citation type="submission" date="2016-11" db="EMBL/GenBank/DDBJ databases">
        <authorList>
            <person name="Varghese N."/>
            <person name="Submissions S."/>
        </authorList>
    </citation>
    <scope>NUCLEOTIDE SEQUENCE [LARGE SCALE GENOMIC DNA]</scope>
    <source>
        <strain evidence="2">DSM 27623</strain>
    </source>
</reference>
<accession>A0A1N6FWW4</accession>
<dbReference type="AlphaFoldDB" id="A0A1N6FWW4"/>
<organism evidence="1 2">
    <name type="scientific">Epilithonimonas zeae</name>
    <dbReference type="NCBI Taxonomy" id="1416779"/>
    <lineage>
        <taxon>Bacteria</taxon>
        <taxon>Pseudomonadati</taxon>
        <taxon>Bacteroidota</taxon>
        <taxon>Flavobacteriia</taxon>
        <taxon>Flavobacteriales</taxon>
        <taxon>Weeksellaceae</taxon>
        <taxon>Chryseobacterium group</taxon>
        <taxon>Epilithonimonas</taxon>
    </lineage>
</organism>
<evidence type="ECO:0000313" key="2">
    <source>
        <dbReference type="Proteomes" id="UP000185207"/>
    </source>
</evidence>
<sequence length="73" mass="8242">MSKDKLKKGDIVMLREGSPRMKVEKVVQDLKAYGTDETIDPVVTSIETLHFLDDKPVHGLYAESLLKKLEKQG</sequence>
<gene>
    <name evidence="1" type="ORF">SAMN05444409_1525</name>
</gene>
<dbReference type="Proteomes" id="UP000185207">
    <property type="component" value="Unassembled WGS sequence"/>
</dbReference>
<keyword evidence="2" id="KW-1185">Reference proteome</keyword>
<evidence type="ECO:0000313" key="1">
    <source>
        <dbReference type="EMBL" id="SIN99764.1"/>
    </source>
</evidence>